<keyword evidence="4 8" id="KW-0547">Nucleotide-binding</keyword>
<reference evidence="10" key="2">
    <citation type="submission" date="2021-04" db="EMBL/GenBank/DDBJ databases">
        <authorList>
            <person name="Gilroy R."/>
        </authorList>
    </citation>
    <scope>NUCLEOTIDE SEQUENCE</scope>
    <source>
        <strain evidence="10">CHK189-11263</strain>
    </source>
</reference>
<accession>A0A9D2S657</accession>
<evidence type="ECO:0000256" key="3">
    <source>
        <dbReference type="ARBA" id="ARBA00022723"/>
    </source>
</evidence>
<protein>
    <recommendedName>
        <fullName evidence="8">Probable molybdenum cofactor guanylyltransferase</fullName>
        <shortName evidence="8">MoCo guanylyltransferase</shortName>
        <ecNumber evidence="8">2.7.7.77</ecNumber>
    </recommendedName>
    <alternativeName>
        <fullName evidence="8">GTP:molybdopterin guanylyltransferase</fullName>
    </alternativeName>
    <alternativeName>
        <fullName evidence="8">Mo-MPT guanylyltransferase</fullName>
    </alternativeName>
    <alternativeName>
        <fullName evidence="8">Molybdopterin guanylyltransferase</fullName>
    </alternativeName>
    <alternativeName>
        <fullName evidence="8">Molybdopterin-guanine dinucleotide synthase</fullName>
        <shortName evidence="8">MGD synthase</shortName>
    </alternativeName>
</protein>
<evidence type="ECO:0000256" key="6">
    <source>
        <dbReference type="ARBA" id="ARBA00023134"/>
    </source>
</evidence>
<keyword evidence="2 8" id="KW-0808">Transferase</keyword>
<keyword evidence="7 8" id="KW-0501">Molybdenum cofactor biosynthesis</keyword>
<proteinExistence type="inferred from homology"/>
<comment type="caution">
    <text evidence="8">Lacks conserved residue(s) required for the propagation of feature annotation.</text>
</comment>
<dbReference type="PANTHER" id="PTHR19136:SF81">
    <property type="entry name" value="MOLYBDENUM COFACTOR GUANYLYLTRANSFERASE"/>
    <property type="match status" value="1"/>
</dbReference>
<dbReference type="Gene3D" id="3.90.550.10">
    <property type="entry name" value="Spore Coat Polysaccharide Biosynthesis Protein SpsA, Chain A"/>
    <property type="match status" value="1"/>
</dbReference>
<reference evidence="10" key="1">
    <citation type="journal article" date="2021" name="PeerJ">
        <title>Extensive microbial diversity within the chicken gut microbiome revealed by metagenomics and culture.</title>
        <authorList>
            <person name="Gilroy R."/>
            <person name="Ravi A."/>
            <person name="Getino M."/>
            <person name="Pursley I."/>
            <person name="Horton D.L."/>
            <person name="Alikhan N.F."/>
            <person name="Baker D."/>
            <person name="Gharbi K."/>
            <person name="Hall N."/>
            <person name="Watson M."/>
            <person name="Adriaenssens E.M."/>
            <person name="Foster-Nyarko E."/>
            <person name="Jarju S."/>
            <person name="Secka A."/>
            <person name="Antonio M."/>
            <person name="Oren A."/>
            <person name="Chaudhuri R.R."/>
            <person name="La Ragione R."/>
            <person name="Hildebrand F."/>
            <person name="Pallen M.J."/>
        </authorList>
    </citation>
    <scope>NUCLEOTIDE SEQUENCE</scope>
    <source>
        <strain evidence="10">CHK189-11263</strain>
    </source>
</reference>
<dbReference type="InterPro" id="IPR013482">
    <property type="entry name" value="Molybde_CF_guanTrfase"/>
</dbReference>
<comment type="similarity">
    <text evidence="8">Belongs to the MobA family.</text>
</comment>
<comment type="function">
    <text evidence="8">Transfers a GMP moiety from GTP to Mo-molybdopterin (Mo-MPT) cofactor (Moco or molybdenum cofactor) to form Mo-molybdopterin guanine dinucleotide (Mo-MGD) cofactor.</text>
</comment>
<evidence type="ECO:0000256" key="5">
    <source>
        <dbReference type="ARBA" id="ARBA00022842"/>
    </source>
</evidence>
<gene>
    <name evidence="8" type="primary">mobA</name>
    <name evidence="10" type="ORF">H9714_07635</name>
</gene>
<evidence type="ECO:0000313" key="10">
    <source>
        <dbReference type="EMBL" id="HJB57406.1"/>
    </source>
</evidence>
<dbReference type="AlphaFoldDB" id="A0A9D2S657"/>
<dbReference type="GO" id="GO:0061603">
    <property type="term" value="F:molybdenum cofactor guanylyltransferase activity"/>
    <property type="evidence" value="ECO:0007669"/>
    <property type="project" value="UniProtKB-EC"/>
</dbReference>
<evidence type="ECO:0000256" key="2">
    <source>
        <dbReference type="ARBA" id="ARBA00022679"/>
    </source>
</evidence>
<organism evidence="10 11">
    <name type="scientific">Candidatus Flavonifractor intestinipullorum</name>
    <dbReference type="NCBI Taxonomy" id="2838587"/>
    <lineage>
        <taxon>Bacteria</taxon>
        <taxon>Bacillati</taxon>
        <taxon>Bacillota</taxon>
        <taxon>Clostridia</taxon>
        <taxon>Eubacteriales</taxon>
        <taxon>Oscillospiraceae</taxon>
        <taxon>Flavonifractor</taxon>
    </lineage>
</organism>
<feature type="binding site" evidence="8">
    <location>
        <position position="96"/>
    </location>
    <ligand>
        <name>GTP</name>
        <dbReference type="ChEBI" id="CHEBI:37565"/>
    </ligand>
</feature>
<keyword evidence="3 8" id="KW-0479">Metal-binding</keyword>
<dbReference type="GO" id="GO:0006777">
    <property type="term" value="P:Mo-molybdopterin cofactor biosynthetic process"/>
    <property type="evidence" value="ECO:0007669"/>
    <property type="project" value="UniProtKB-KW"/>
</dbReference>
<dbReference type="InterPro" id="IPR029044">
    <property type="entry name" value="Nucleotide-diphossugar_trans"/>
</dbReference>
<comment type="cofactor">
    <cofactor evidence="8">
        <name>Mg(2+)</name>
        <dbReference type="ChEBI" id="CHEBI:18420"/>
    </cofactor>
</comment>
<evidence type="ECO:0000259" key="9">
    <source>
        <dbReference type="Pfam" id="PF12804"/>
    </source>
</evidence>
<feature type="binding site" evidence="8">
    <location>
        <begin position="11"/>
        <end position="13"/>
    </location>
    <ligand>
        <name>GTP</name>
        <dbReference type="ChEBI" id="CHEBI:37565"/>
    </ligand>
</feature>
<dbReference type="HAMAP" id="MF_00316">
    <property type="entry name" value="MobA"/>
    <property type="match status" value="1"/>
</dbReference>
<dbReference type="PANTHER" id="PTHR19136">
    <property type="entry name" value="MOLYBDENUM COFACTOR GUANYLYLTRANSFERASE"/>
    <property type="match status" value="1"/>
</dbReference>
<feature type="binding site" evidence="8">
    <location>
        <position position="67"/>
    </location>
    <ligand>
        <name>GTP</name>
        <dbReference type="ChEBI" id="CHEBI:37565"/>
    </ligand>
</feature>
<dbReference type="Pfam" id="PF12804">
    <property type="entry name" value="NTP_transf_3"/>
    <property type="match status" value="1"/>
</dbReference>
<dbReference type="Proteomes" id="UP000824208">
    <property type="component" value="Unassembled WGS sequence"/>
</dbReference>
<comment type="domain">
    <text evidence="8">The N-terminal domain determines nucleotide recognition and specific binding, while the C-terminal domain determines the specific binding to the target protein.</text>
</comment>
<name>A0A9D2S657_9FIRM</name>
<dbReference type="CDD" id="cd02503">
    <property type="entry name" value="MobA"/>
    <property type="match status" value="1"/>
</dbReference>
<dbReference type="GO" id="GO:0046872">
    <property type="term" value="F:metal ion binding"/>
    <property type="evidence" value="ECO:0007669"/>
    <property type="project" value="UniProtKB-KW"/>
</dbReference>
<keyword evidence="6 8" id="KW-0342">GTP-binding</keyword>
<evidence type="ECO:0000313" key="11">
    <source>
        <dbReference type="Proteomes" id="UP000824208"/>
    </source>
</evidence>
<dbReference type="EC" id="2.7.7.77" evidence="8"/>
<dbReference type="InterPro" id="IPR025877">
    <property type="entry name" value="MobA-like_NTP_Trfase"/>
</dbReference>
<evidence type="ECO:0000256" key="4">
    <source>
        <dbReference type="ARBA" id="ARBA00022741"/>
    </source>
</evidence>
<dbReference type="SUPFAM" id="SSF53448">
    <property type="entry name" value="Nucleotide-diphospho-sugar transferases"/>
    <property type="match status" value="1"/>
</dbReference>
<evidence type="ECO:0000256" key="8">
    <source>
        <dbReference type="HAMAP-Rule" id="MF_00316"/>
    </source>
</evidence>
<feature type="domain" description="MobA-like NTP transferase" evidence="9">
    <location>
        <begin position="8"/>
        <end position="153"/>
    </location>
</feature>
<dbReference type="EMBL" id="DWYC01000065">
    <property type="protein sequence ID" value="HJB57406.1"/>
    <property type="molecule type" value="Genomic_DNA"/>
</dbReference>
<feature type="binding site" evidence="8">
    <location>
        <position position="96"/>
    </location>
    <ligand>
        <name>Mg(2+)</name>
        <dbReference type="ChEBI" id="CHEBI:18420"/>
    </ligand>
</feature>
<keyword evidence="1 8" id="KW-0963">Cytoplasm</keyword>
<comment type="caution">
    <text evidence="10">The sequence shown here is derived from an EMBL/GenBank/DDBJ whole genome shotgun (WGS) entry which is preliminary data.</text>
</comment>
<evidence type="ECO:0000256" key="7">
    <source>
        <dbReference type="ARBA" id="ARBA00023150"/>
    </source>
</evidence>
<evidence type="ECO:0000256" key="1">
    <source>
        <dbReference type="ARBA" id="ARBA00022490"/>
    </source>
</evidence>
<dbReference type="GO" id="GO:0005737">
    <property type="term" value="C:cytoplasm"/>
    <property type="evidence" value="ECO:0007669"/>
    <property type="project" value="UniProtKB-SubCell"/>
</dbReference>
<feature type="binding site" evidence="8">
    <location>
        <position position="23"/>
    </location>
    <ligand>
        <name>GTP</name>
        <dbReference type="ChEBI" id="CHEBI:37565"/>
    </ligand>
</feature>
<keyword evidence="5 8" id="KW-0460">Magnesium</keyword>
<keyword evidence="10" id="KW-0548">Nucleotidyltransferase</keyword>
<sequence>MKMTDCDAVILAGGHSRRMGRCKALLELGGERVLDRLARELSGFHKLWISLGTAAVGGALPGQAVWDCYPDCGPLAGLHAALRAAEADYLFCVPCDLPYMTGAVGRRMLEDFPPDVDARVCGEAGGRVQPLCGIYAKSALPVLERRLEAGQLRAGELLTQLRYSIFPVEEYFPSRVLFNMNTPEDYRRVLREE</sequence>
<dbReference type="GO" id="GO:0005525">
    <property type="term" value="F:GTP binding"/>
    <property type="evidence" value="ECO:0007669"/>
    <property type="project" value="UniProtKB-UniRule"/>
</dbReference>
<comment type="subcellular location">
    <subcellularLocation>
        <location evidence="8">Cytoplasm</location>
    </subcellularLocation>
</comment>
<comment type="catalytic activity">
    <reaction evidence="8">
        <text>Mo-molybdopterin + GTP + H(+) = Mo-molybdopterin guanine dinucleotide + diphosphate</text>
        <dbReference type="Rhea" id="RHEA:34243"/>
        <dbReference type="ChEBI" id="CHEBI:15378"/>
        <dbReference type="ChEBI" id="CHEBI:33019"/>
        <dbReference type="ChEBI" id="CHEBI:37565"/>
        <dbReference type="ChEBI" id="CHEBI:71302"/>
        <dbReference type="ChEBI" id="CHEBI:71310"/>
        <dbReference type="EC" id="2.7.7.77"/>
    </reaction>
</comment>